<evidence type="ECO:0000256" key="1">
    <source>
        <dbReference type="SAM" id="Phobius"/>
    </source>
</evidence>
<keyword evidence="1" id="KW-0472">Membrane</keyword>
<dbReference type="Proteomes" id="UP000561438">
    <property type="component" value="Unassembled WGS sequence"/>
</dbReference>
<protein>
    <submittedName>
        <fullName evidence="2">Uncharacterized protein</fullName>
    </submittedName>
</protein>
<sequence length="70" mass="7184">MKRKLIGTLVAAGMIATPIAAKESLDRASAPIERENGLSGESNLFFLAGIAAVAASIVLLSEDDDEPVSA</sequence>
<reference evidence="2 3" key="1">
    <citation type="submission" date="2020-06" db="EMBL/GenBank/DDBJ databases">
        <title>Altererythrobacter sp. HHU K3-1.</title>
        <authorList>
            <person name="Zhang D."/>
            <person name="Xue H."/>
        </authorList>
    </citation>
    <scope>NUCLEOTIDE SEQUENCE [LARGE SCALE GENOMIC DNA]</scope>
    <source>
        <strain evidence="2 3">HHU K3-1</strain>
    </source>
</reference>
<feature type="transmembrane region" description="Helical" evidence="1">
    <location>
        <begin position="45"/>
        <end position="61"/>
    </location>
</feature>
<comment type="caution">
    <text evidence="2">The sequence shown here is derived from an EMBL/GenBank/DDBJ whole genome shotgun (WGS) entry which is preliminary data.</text>
</comment>
<evidence type="ECO:0000313" key="3">
    <source>
        <dbReference type="Proteomes" id="UP000561438"/>
    </source>
</evidence>
<organism evidence="2 3">
    <name type="scientific">Qipengyuania atrilutea</name>
    <dbReference type="NCBI Taxonomy" id="2744473"/>
    <lineage>
        <taxon>Bacteria</taxon>
        <taxon>Pseudomonadati</taxon>
        <taxon>Pseudomonadota</taxon>
        <taxon>Alphaproteobacteria</taxon>
        <taxon>Sphingomonadales</taxon>
        <taxon>Erythrobacteraceae</taxon>
        <taxon>Qipengyuania</taxon>
    </lineage>
</organism>
<evidence type="ECO:0000313" key="2">
    <source>
        <dbReference type="EMBL" id="NVD45480.1"/>
    </source>
</evidence>
<keyword evidence="1" id="KW-1133">Transmembrane helix</keyword>
<dbReference type="AlphaFoldDB" id="A0A850H4F1"/>
<accession>A0A850H4F1</accession>
<name>A0A850H4F1_9SPHN</name>
<dbReference type="RefSeq" id="WP_176267749.1">
    <property type="nucleotide sequence ID" value="NZ_JABWGV010000003.1"/>
</dbReference>
<keyword evidence="1" id="KW-0812">Transmembrane</keyword>
<gene>
    <name evidence="2" type="ORF">HUV48_10725</name>
</gene>
<dbReference type="EMBL" id="JABWGV010000003">
    <property type="protein sequence ID" value="NVD45480.1"/>
    <property type="molecule type" value="Genomic_DNA"/>
</dbReference>
<proteinExistence type="predicted"/>
<keyword evidence="3" id="KW-1185">Reference proteome</keyword>